<reference evidence="2 3" key="1">
    <citation type="submission" date="2018-06" db="EMBL/GenBank/DDBJ databases">
        <title>Comparative genomics of Brasilonema spp. strains.</title>
        <authorList>
            <person name="Alvarenga D.O."/>
            <person name="Fiore M.F."/>
            <person name="Varani A.M."/>
        </authorList>
    </citation>
    <scope>NUCLEOTIDE SEQUENCE [LARGE SCALE GENOMIC DNA]</scope>
    <source>
        <strain evidence="2 3">UFV-OR1</strain>
    </source>
</reference>
<dbReference type="InterPro" id="IPR006440">
    <property type="entry name" value="Doc"/>
</dbReference>
<keyword evidence="3" id="KW-1185">Reference proteome</keyword>
<dbReference type="RefSeq" id="WP_169268330.1">
    <property type="nucleotide sequence ID" value="NZ_QMEC01000182.1"/>
</dbReference>
<dbReference type="Gene3D" id="1.20.120.1870">
    <property type="entry name" value="Fic/DOC protein, Fido domain"/>
    <property type="match status" value="1"/>
</dbReference>
<dbReference type="EMBL" id="QMEC01000182">
    <property type="protein sequence ID" value="NMF66773.1"/>
    <property type="molecule type" value="Genomic_DNA"/>
</dbReference>
<dbReference type="InterPro" id="IPR036597">
    <property type="entry name" value="Fido-like_dom_sf"/>
</dbReference>
<dbReference type="SUPFAM" id="SSF140931">
    <property type="entry name" value="Fic-like"/>
    <property type="match status" value="1"/>
</dbReference>
<accession>A0ABX1MDR6</accession>
<gene>
    <name evidence="2" type="ORF">DP115_30125</name>
</gene>
<dbReference type="Pfam" id="PF02661">
    <property type="entry name" value="Fic"/>
    <property type="match status" value="1"/>
</dbReference>
<name>A0ABX1MDR6_9CYAN</name>
<protein>
    <submittedName>
        <fullName evidence="2">Type II toxin-antitoxin system death-on-curing family toxin</fullName>
    </submittedName>
</protein>
<dbReference type="InterPro" id="IPR053737">
    <property type="entry name" value="Type_II_TA_Toxin"/>
</dbReference>
<evidence type="ECO:0000259" key="1">
    <source>
        <dbReference type="PROSITE" id="PS51459"/>
    </source>
</evidence>
<dbReference type="Proteomes" id="UP000762253">
    <property type="component" value="Unassembled WGS sequence"/>
</dbReference>
<dbReference type="NCBIfam" id="TIGR01550">
    <property type="entry name" value="DOC_P1"/>
    <property type="match status" value="1"/>
</dbReference>
<organism evidence="2 3">
    <name type="scientific">Brasilonema octagenarum UFV-OR1</name>
    <dbReference type="NCBI Taxonomy" id="417115"/>
    <lineage>
        <taxon>Bacteria</taxon>
        <taxon>Bacillati</taxon>
        <taxon>Cyanobacteriota</taxon>
        <taxon>Cyanophyceae</taxon>
        <taxon>Nostocales</taxon>
        <taxon>Scytonemataceae</taxon>
        <taxon>Brasilonema</taxon>
        <taxon>Octagenarum group</taxon>
    </lineage>
</organism>
<dbReference type="PROSITE" id="PS51459">
    <property type="entry name" value="FIDO"/>
    <property type="match status" value="1"/>
</dbReference>
<feature type="domain" description="Fido" evidence="1">
    <location>
        <begin position="10"/>
        <end position="127"/>
    </location>
</feature>
<comment type="caution">
    <text evidence="2">The sequence shown here is derived from an EMBL/GenBank/DDBJ whole genome shotgun (WGS) entry which is preliminary data.</text>
</comment>
<evidence type="ECO:0000313" key="2">
    <source>
        <dbReference type="EMBL" id="NMF66773.1"/>
    </source>
</evidence>
<sequence length="134" mass="14915">MRSGNEPFWLDEAMIRAMHADQQHQHGGLSGSNENLIQATLARPKNLFVYGESTPTIFELAAAYCYGFAKNHAFVDGNKRLSFVAMATFLELNGYSFDAPEVEVVVMMEGIASSEETQESLAVWIQKNSIEYGE</sequence>
<dbReference type="InterPro" id="IPR003812">
    <property type="entry name" value="Fido"/>
</dbReference>
<proteinExistence type="predicted"/>
<dbReference type="PANTHER" id="PTHR39426:SF1">
    <property type="entry name" value="HOMOLOGY TO DEATH-ON-CURING PROTEIN OF PHAGE P1"/>
    <property type="match status" value="1"/>
</dbReference>
<dbReference type="PANTHER" id="PTHR39426">
    <property type="entry name" value="HOMOLOGY TO DEATH-ON-CURING PROTEIN OF PHAGE P1"/>
    <property type="match status" value="1"/>
</dbReference>
<evidence type="ECO:0000313" key="3">
    <source>
        <dbReference type="Proteomes" id="UP000762253"/>
    </source>
</evidence>
<dbReference type="PIRSF" id="PIRSF018297">
    <property type="entry name" value="Doc"/>
    <property type="match status" value="1"/>
</dbReference>